<dbReference type="Proteomes" id="UP001498398">
    <property type="component" value="Unassembled WGS sequence"/>
</dbReference>
<evidence type="ECO:0000256" key="4">
    <source>
        <dbReference type="ARBA" id="ARBA00022898"/>
    </source>
</evidence>
<dbReference type="InterPro" id="IPR000192">
    <property type="entry name" value="Aminotrans_V_dom"/>
</dbReference>
<dbReference type="SUPFAM" id="SSF53383">
    <property type="entry name" value="PLP-dependent transferases"/>
    <property type="match status" value="1"/>
</dbReference>
<keyword evidence="2" id="KW-0032">Aminotransferase</keyword>
<evidence type="ECO:0000313" key="8">
    <source>
        <dbReference type="EMBL" id="KAK7445438.1"/>
    </source>
</evidence>
<reference evidence="8 9" key="1">
    <citation type="submission" date="2024-01" db="EMBL/GenBank/DDBJ databases">
        <title>A draft genome for the cacao thread blight pathogen Marasmiellus scandens.</title>
        <authorList>
            <person name="Baruah I.K."/>
            <person name="Leung J."/>
            <person name="Bukari Y."/>
            <person name="Amoako-Attah I."/>
            <person name="Meinhardt L.W."/>
            <person name="Bailey B.A."/>
            <person name="Cohen S.P."/>
        </authorList>
    </citation>
    <scope>NUCLEOTIDE SEQUENCE [LARGE SCALE GENOMIC DNA]</scope>
    <source>
        <strain evidence="8 9">GH-19</strain>
    </source>
</reference>
<dbReference type="InterPro" id="IPR015421">
    <property type="entry name" value="PyrdxlP-dep_Trfase_major"/>
</dbReference>
<protein>
    <recommendedName>
        <fullName evidence="7">Aminotransferase class V domain-containing protein</fullName>
    </recommendedName>
</protein>
<dbReference type="PROSITE" id="PS00595">
    <property type="entry name" value="AA_TRANSFER_CLASS_5"/>
    <property type="match status" value="1"/>
</dbReference>
<dbReference type="Gene3D" id="3.90.1150.10">
    <property type="entry name" value="Aspartate Aminotransferase, domain 1"/>
    <property type="match status" value="1"/>
</dbReference>
<sequence length="472" mass="51567">MHVPTVCSKQYISIYNHCCGLRRSVLVTSCQLTGRGSGGELPRRVGIVCKSIRCRGNGIPLRYKNLELMLRFARPVCSSVRRMSTAQFKQAPHKLLVIPGPIEVSDEVLYANAHPSMSHVSPEFVPVFGDCIRMTRTVVDTTDGQPFLIAGSGTLGWDQVAANLIEPGENALVLHSGYFGDSFTDCLETYGAKVDQVKAEIGAAVSQDAIEAALKQKKYKILTFTHVDTSTAVLSDAKAIAATVRKVSPETLVVLDGVCSVASEEIHMDTWDIDVILTASQKGLGTPPGLSILVASKRAMQVFESRQSRPASYYASWKNWLPIMRAYESNQPAYFATPPVNLIYAYHASLSSITKNTSITLAERYALHREASARVKNAAKELGVKQLPLKDSEAANGMTALYYPEGLAAGDILPRLVKKGVVVAGGLHKNIKDKYFRIGHMGITAVEKDRQDVDKVIQSLKETLEEARAEKK</sequence>
<name>A0ABR1J254_9AGAR</name>
<dbReference type="InterPro" id="IPR015424">
    <property type="entry name" value="PyrdxlP-dep_Trfase"/>
</dbReference>
<gene>
    <name evidence="8" type="ORF">VKT23_014857</name>
</gene>
<dbReference type="PANTHER" id="PTHR21152:SF24">
    <property type="entry name" value="ALANINE--GLYOXYLATE AMINOTRANSFERASE 1"/>
    <property type="match status" value="1"/>
</dbReference>
<dbReference type="Gene3D" id="3.40.640.10">
    <property type="entry name" value="Type I PLP-dependent aspartate aminotransferase-like (Major domain)"/>
    <property type="match status" value="1"/>
</dbReference>
<comment type="caution">
    <text evidence="8">The sequence shown here is derived from an EMBL/GenBank/DDBJ whole genome shotgun (WGS) entry which is preliminary data.</text>
</comment>
<comment type="similarity">
    <text evidence="5">Belongs to the class-V pyridoxal-phosphate-dependent aminotransferase family.</text>
</comment>
<evidence type="ECO:0000256" key="5">
    <source>
        <dbReference type="RuleBase" id="RU004075"/>
    </source>
</evidence>
<organism evidence="8 9">
    <name type="scientific">Marasmiellus scandens</name>
    <dbReference type="NCBI Taxonomy" id="2682957"/>
    <lineage>
        <taxon>Eukaryota</taxon>
        <taxon>Fungi</taxon>
        <taxon>Dikarya</taxon>
        <taxon>Basidiomycota</taxon>
        <taxon>Agaricomycotina</taxon>
        <taxon>Agaricomycetes</taxon>
        <taxon>Agaricomycetidae</taxon>
        <taxon>Agaricales</taxon>
        <taxon>Marasmiineae</taxon>
        <taxon>Omphalotaceae</taxon>
        <taxon>Marasmiellus</taxon>
    </lineage>
</organism>
<accession>A0ABR1J254</accession>
<keyword evidence="9" id="KW-1185">Reference proteome</keyword>
<evidence type="ECO:0000256" key="1">
    <source>
        <dbReference type="ARBA" id="ARBA00001933"/>
    </source>
</evidence>
<dbReference type="InterPro" id="IPR015422">
    <property type="entry name" value="PyrdxlP-dep_Trfase_small"/>
</dbReference>
<evidence type="ECO:0000259" key="7">
    <source>
        <dbReference type="Pfam" id="PF00266"/>
    </source>
</evidence>
<dbReference type="PANTHER" id="PTHR21152">
    <property type="entry name" value="AMINOTRANSFERASE CLASS V"/>
    <property type="match status" value="1"/>
</dbReference>
<evidence type="ECO:0000313" key="9">
    <source>
        <dbReference type="Proteomes" id="UP001498398"/>
    </source>
</evidence>
<dbReference type="InterPro" id="IPR020578">
    <property type="entry name" value="Aminotrans_V_PyrdxlP_BS"/>
</dbReference>
<evidence type="ECO:0000256" key="2">
    <source>
        <dbReference type="ARBA" id="ARBA00022576"/>
    </source>
</evidence>
<comment type="cofactor">
    <cofactor evidence="1 6">
        <name>pyridoxal 5'-phosphate</name>
        <dbReference type="ChEBI" id="CHEBI:597326"/>
    </cofactor>
</comment>
<evidence type="ECO:0000256" key="6">
    <source>
        <dbReference type="RuleBase" id="RU004504"/>
    </source>
</evidence>
<dbReference type="Pfam" id="PF00266">
    <property type="entry name" value="Aminotran_5"/>
    <property type="match status" value="1"/>
</dbReference>
<proteinExistence type="inferred from homology"/>
<dbReference type="EMBL" id="JBANRG010000047">
    <property type="protein sequence ID" value="KAK7445438.1"/>
    <property type="molecule type" value="Genomic_DNA"/>
</dbReference>
<evidence type="ECO:0000256" key="3">
    <source>
        <dbReference type="ARBA" id="ARBA00022679"/>
    </source>
</evidence>
<keyword evidence="4" id="KW-0663">Pyridoxal phosphate</keyword>
<keyword evidence="3" id="KW-0808">Transferase</keyword>
<feature type="domain" description="Aminotransferase class V" evidence="7">
    <location>
        <begin position="109"/>
        <end position="428"/>
    </location>
</feature>